<evidence type="ECO:0000313" key="3">
    <source>
        <dbReference type="EMBL" id="GES98910.1"/>
    </source>
</evidence>
<proteinExistence type="predicted"/>
<gene>
    <name evidence="3" type="ORF">RCL2_002543600</name>
    <name evidence="2" type="ORF">RclHR1_08860006</name>
</gene>
<evidence type="ECO:0000313" key="4">
    <source>
        <dbReference type="Proteomes" id="UP000247702"/>
    </source>
</evidence>
<organism evidence="2 4">
    <name type="scientific">Rhizophagus clarus</name>
    <dbReference type="NCBI Taxonomy" id="94130"/>
    <lineage>
        <taxon>Eukaryota</taxon>
        <taxon>Fungi</taxon>
        <taxon>Fungi incertae sedis</taxon>
        <taxon>Mucoromycota</taxon>
        <taxon>Glomeromycotina</taxon>
        <taxon>Glomeromycetes</taxon>
        <taxon>Glomerales</taxon>
        <taxon>Glomeraceae</taxon>
        <taxon>Rhizophagus</taxon>
    </lineage>
</organism>
<name>A0A2Z6S8J9_9GLOM</name>
<dbReference type="EMBL" id="BEXD01004299">
    <property type="protein sequence ID" value="GBC09433.1"/>
    <property type="molecule type" value="Genomic_DNA"/>
</dbReference>
<dbReference type="InterPro" id="IPR055854">
    <property type="entry name" value="DUF7431"/>
</dbReference>
<sequence>MLSLIRFTKTIVKIPIIVESNPPIQPSRSIFLNLKDCLSTIRAELLRESIIYNNSLFLEKYKYDEKNNFSEILIKDEESRLLKDILYKGENILYVKVLPNIQYFDMKCELGYGYVKIDNDVKKAKKKAFFVEDCELIETGSEECQEKMFKHDLKEDRTMKTSHSFGASIDFNKLVNLGGSYGKSKMGDSSQEKNITSRYIKYGKAYAILNKSLKPTPEFIDAVKNAIRSKNPKQLSETIEDFGYFIPTKVLLGGMVHFESVEALDGQTVEDTKEITANIGTTGYLEIKGTYAPKSSEKKSSCNHQRCTTMIGGALPKNLTNFDENDWIASLNANFKTWDVIESQELVSIFQFLQDSLYKQINEQIIGKKILYHYYKNISYTPNTNAVLKIELAEIPSEILKILENKDADCSIFVTVSDTESNNKEIFSTSIQYSSNVTPRLLVNCLHIGDQARQYKLKIACMIVGYLTDFLQLDNYQASYQMVVIKTNFYEEYSSNTHKIKTKLLDCEYDVYSTPLLLLGGSTLTESDNESLIIGHRFFNTNKKNKIGVCAFCFNTEWGRYVELPPLTFYVLVIKKFNQTNTCGITLLNNFEHVFSIKNDPPRFISPINNNCNASGPIFLKQSSTMIQAHHICCRNNYNCIVCYNDQKLKGSRISCIIIDPRSLGKNN</sequence>
<comment type="caution">
    <text evidence="2">The sequence shown here is derived from an EMBL/GenBank/DDBJ whole genome shotgun (WGS) entry which is preliminary data.</text>
</comment>
<reference evidence="2 4" key="1">
    <citation type="submission" date="2017-11" db="EMBL/GenBank/DDBJ databases">
        <title>The genome of Rhizophagus clarus HR1 reveals common genetic basis of auxotrophy among arbuscular mycorrhizal fungi.</title>
        <authorList>
            <person name="Kobayashi Y."/>
        </authorList>
    </citation>
    <scope>NUCLEOTIDE SEQUENCE [LARGE SCALE GENOMIC DNA]</scope>
    <source>
        <strain evidence="2 4">HR1</strain>
    </source>
</reference>
<accession>A0A2Z6S8J9</accession>
<dbReference type="Proteomes" id="UP000615446">
    <property type="component" value="Unassembled WGS sequence"/>
</dbReference>
<dbReference type="Proteomes" id="UP000247702">
    <property type="component" value="Unassembled WGS sequence"/>
</dbReference>
<dbReference type="Pfam" id="PF24209">
    <property type="entry name" value="DUF7431"/>
    <property type="match status" value="1"/>
</dbReference>
<dbReference type="EMBL" id="BLAL01000274">
    <property type="protein sequence ID" value="GES98910.1"/>
    <property type="molecule type" value="Genomic_DNA"/>
</dbReference>
<feature type="domain" description="DUF7431" evidence="1">
    <location>
        <begin position="370"/>
        <end position="640"/>
    </location>
</feature>
<evidence type="ECO:0000313" key="2">
    <source>
        <dbReference type="EMBL" id="GBC09433.1"/>
    </source>
</evidence>
<protein>
    <recommendedName>
        <fullName evidence="1">DUF7431 domain-containing protein</fullName>
    </recommendedName>
</protein>
<dbReference type="OrthoDB" id="2449940at2759"/>
<keyword evidence="4" id="KW-1185">Reference proteome</keyword>
<evidence type="ECO:0000259" key="1">
    <source>
        <dbReference type="Pfam" id="PF24209"/>
    </source>
</evidence>
<reference evidence="3" key="2">
    <citation type="submission" date="2019-10" db="EMBL/GenBank/DDBJ databases">
        <title>Conservation and host-specific expression of non-tandemly repeated heterogenous ribosome RNA gene in arbuscular mycorrhizal fungi.</title>
        <authorList>
            <person name="Maeda T."/>
            <person name="Kobayashi Y."/>
            <person name="Nakagawa T."/>
            <person name="Ezawa T."/>
            <person name="Yamaguchi K."/>
            <person name="Bino T."/>
            <person name="Nishimoto Y."/>
            <person name="Shigenobu S."/>
            <person name="Kawaguchi M."/>
        </authorList>
    </citation>
    <scope>NUCLEOTIDE SEQUENCE</scope>
    <source>
        <strain evidence="3">HR1</strain>
    </source>
</reference>
<dbReference type="AlphaFoldDB" id="A0A2Z6S8J9"/>